<evidence type="ECO:0000256" key="5">
    <source>
        <dbReference type="ARBA" id="ARBA00023124"/>
    </source>
</evidence>
<keyword evidence="10" id="KW-1185">Reference proteome</keyword>
<sequence>MAPFSMMPATMRPERRWRMCVNYVTVKKESLARFAASEGTTGQQTPFAPRGEWEDEVWQDYAAPIVIAAPEGRRCLVGTYGMVPQHRLAPGSRAYSTMNARSETAAELASYREAWMRFRFCLVPMERWFEPNYESGRHQRWSIGRADGAPLAVAGLWRAWEEPDGRRVCSFTQLTVNADAHPLLSRFHRPGDEKRALVPLPPERWDDWLHCRDADAARRLLVLPEDGLLVAGPAPLAGKEEPPQAQLF</sequence>
<dbReference type="EMBL" id="CP035913">
    <property type="protein sequence ID" value="QBE66813.1"/>
    <property type="molecule type" value="Genomic_DNA"/>
</dbReference>
<dbReference type="KEGG" id="plue:EWM63_30775"/>
<evidence type="ECO:0000256" key="6">
    <source>
        <dbReference type="ARBA" id="ARBA00023125"/>
    </source>
</evidence>
<dbReference type="GO" id="GO:0016829">
    <property type="term" value="F:lyase activity"/>
    <property type="evidence" value="ECO:0007669"/>
    <property type="project" value="UniProtKB-KW"/>
</dbReference>
<dbReference type="PANTHER" id="PTHR13604">
    <property type="entry name" value="DC12-RELATED"/>
    <property type="match status" value="1"/>
</dbReference>
<dbReference type="Pfam" id="PF02586">
    <property type="entry name" value="SRAP"/>
    <property type="match status" value="1"/>
</dbReference>
<dbReference type="SUPFAM" id="SSF143081">
    <property type="entry name" value="BB1717-like"/>
    <property type="match status" value="1"/>
</dbReference>
<keyword evidence="4 8" id="KW-0378">Hydrolase</keyword>
<dbReference type="PANTHER" id="PTHR13604:SF0">
    <property type="entry name" value="ABASIC SITE PROCESSING PROTEIN HMCES"/>
    <property type="match status" value="1"/>
</dbReference>
<dbReference type="GO" id="GO:0003697">
    <property type="term" value="F:single-stranded DNA binding"/>
    <property type="evidence" value="ECO:0007669"/>
    <property type="project" value="InterPro"/>
</dbReference>
<keyword evidence="5" id="KW-0190">Covalent protein-DNA linkage</keyword>
<dbReference type="GO" id="GO:0008233">
    <property type="term" value="F:peptidase activity"/>
    <property type="evidence" value="ECO:0007669"/>
    <property type="project" value="UniProtKB-KW"/>
</dbReference>
<proteinExistence type="inferred from homology"/>
<comment type="similarity">
    <text evidence="1 8">Belongs to the SOS response-associated peptidase family.</text>
</comment>
<dbReference type="InterPro" id="IPR036590">
    <property type="entry name" value="SRAP-like"/>
</dbReference>
<dbReference type="GO" id="GO:0006508">
    <property type="term" value="P:proteolysis"/>
    <property type="evidence" value="ECO:0007669"/>
    <property type="project" value="UniProtKB-KW"/>
</dbReference>
<accession>A0A4V0Z4G0</accession>
<evidence type="ECO:0000256" key="7">
    <source>
        <dbReference type="ARBA" id="ARBA00023239"/>
    </source>
</evidence>
<protein>
    <recommendedName>
        <fullName evidence="8">Abasic site processing protein</fullName>
        <ecNumber evidence="8">3.4.-.-</ecNumber>
    </recommendedName>
</protein>
<dbReference type="Gene3D" id="3.90.1680.10">
    <property type="entry name" value="SOS response associated peptidase-like"/>
    <property type="match status" value="1"/>
</dbReference>
<evidence type="ECO:0000313" key="10">
    <source>
        <dbReference type="Proteomes" id="UP000290637"/>
    </source>
</evidence>
<keyword evidence="6" id="KW-0238">DNA-binding</keyword>
<evidence type="ECO:0000256" key="1">
    <source>
        <dbReference type="ARBA" id="ARBA00008136"/>
    </source>
</evidence>
<name>A0A4V0Z4G0_9BURK</name>
<evidence type="ECO:0000256" key="4">
    <source>
        <dbReference type="ARBA" id="ARBA00022801"/>
    </source>
</evidence>
<dbReference type="InterPro" id="IPR003738">
    <property type="entry name" value="SRAP"/>
</dbReference>
<evidence type="ECO:0000256" key="3">
    <source>
        <dbReference type="ARBA" id="ARBA00022763"/>
    </source>
</evidence>
<reference evidence="9 10" key="1">
    <citation type="submission" date="2019-02" db="EMBL/GenBank/DDBJ databases">
        <title>Draft Genome Sequences of Six Type Strains of the Genus Massilia.</title>
        <authorList>
            <person name="Miess H."/>
            <person name="Frediansyhah A."/>
            <person name="Gross H."/>
        </authorList>
    </citation>
    <scope>NUCLEOTIDE SEQUENCE [LARGE SCALE GENOMIC DNA]</scope>
    <source>
        <strain evidence="9 10">DSM 17473</strain>
    </source>
</reference>
<dbReference type="EC" id="3.4.-.-" evidence="8"/>
<dbReference type="GO" id="GO:0106300">
    <property type="term" value="P:protein-DNA covalent cross-linking repair"/>
    <property type="evidence" value="ECO:0007669"/>
    <property type="project" value="InterPro"/>
</dbReference>
<dbReference type="AlphaFoldDB" id="A0A4V0Z4G0"/>
<evidence type="ECO:0000256" key="2">
    <source>
        <dbReference type="ARBA" id="ARBA00022670"/>
    </source>
</evidence>
<organism evidence="9 10">
    <name type="scientific">Pseudoduganella lutea</name>
    <dbReference type="NCBI Taxonomy" id="321985"/>
    <lineage>
        <taxon>Bacteria</taxon>
        <taxon>Pseudomonadati</taxon>
        <taxon>Pseudomonadota</taxon>
        <taxon>Betaproteobacteria</taxon>
        <taxon>Burkholderiales</taxon>
        <taxon>Oxalobacteraceae</taxon>
        <taxon>Telluria group</taxon>
        <taxon>Pseudoduganella</taxon>
    </lineage>
</organism>
<gene>
    <name evidence="9" type="ORF">EWM63_30775</name>
</gene>
<evidence type="ECO:0000256" key="8">
    <source>
        <dbReference type="RuleBase" id="RU364100"/>
    </source>
</evidence>
<dbReference type="Proteomes" id="UP000290637">
    <property type="component" value="Chromosome"/>
</dbReference>
<keyword evidence="3" id="KW-0227">DNA damage</keyword>
<keyword evidence="7" id="KW-0456">Lyase</keyword>
<keyword evidence="2 8" id="KW-0645">Protease</keyword>
<dbReference type="OrthoDB" id="6192129at2"/>
<evidence type="ECO:0000313" key="9">
    <source>
        <dbReference type="EMBL" id="QBE66813.1"/>
    </source>
</evidence>